<dbReference type="InterPro" id="IPR000917">
    <property type="entry name" value="Sulfatase_N"/>
</dbReference>
<proteinExistence type="inferred from homology"/>
<dbReference type="InterPro" id="IPR050738">
    <property type="entry name" value="Sulfatase"/>
</dbReference>
<evidence type="ECO:0000313" key="5">
    <source>
        <dbReference type="Proteomes" id="UP000249696"/>
    </source>
</evidence>
<gene>
    <name evidence="4" type="ORF">LV92_02979</name>
</gene>
<feature type="domain" description="Sulfatase N-terminal" evidence="3">
    <location>
        <begin position="35"/>
        <end position="105"/>
    </location>
</feature>
<reference evidence="4 5" key="1">
    <citation type="submission" date="2018-06" db="EMBL/GenBank/DDBJ databases">
        <title>Genomic Encyclopedia of Archaeal and Bacterial Type Strains, Phase II (KMG-II): from individual species to whole genera.</title>
        <authorList>
            <person name="Goeker M."/>
        </authorList>
    </citation>
    <scope>NUCLEOTIDE SEQUENCE [LARGE SCALE GENOMIC DNA]</scope>
    <source>
        <strain evidence="4 5">DSM 23522</strain>
    </source>
</reference>
<dbReference type="Proteomes" id="UP000249696">
    <property type="component" value="Unassembled WGS sequence"/>
</dbReference>
<organism evidence="4 5">
    <name type="scientific">Arenibacter echinorum</name>
    <dbReference type="NCBI Taxonomy" id="440515"/>
    <lineage>
        <taxon>Bacteria</taxon>
        <taxon>Pseudomonadati</taxon>
        <taxon>Bacteroidota</taxon>
        <taxon>Flavobacteriia</taxon>
        <taxon>Flavobacteriales</taxon>
        <taxon>Flavobacteriaceae</taxon>
        <taxon>Arenibacter</taxon>
    </lineage>
</organism>
<dbReference type="EMBL" id="QLLN01000005">
    <property type="protein sequence ID" value="RAJ10230.1"/>
    <property type="molecule type" value="Genomic_DNA"/>
</dbReference>
<evidence type="ECO:0000259" key="3">
    <source>
        <dbReference type="Pfam" id="PF00884"/>
    </source>
</evidence>
<dbReference type="GO" id="GO:0004065">
    <property type="term" value="F:arylsulfatase activity"/>
    <property type="evidence" value="ECO:0007669"/>
    <property type="project" value="TreeGrafter"/>
</dbReference>
<dbReference type="SUPFAM" id="SSF53649">
    <property type="entry name" value="Alkaline phosphatase-like"/>
    <property type="match status" value="1"/>
</dbReference>
<dbReference type="InterPro" id="IPR017850">
    <property type="entry name" value="Alkaline_phosphatase_core_sf"/>
</dbReference>
<sequence length="133" mass="14602">MKKHLIPLLLLLCLFGCNSHKKENSEKNFTVAKRPNILWIVAEDLSPVIPSFGDSTVVTPNISRLAAEGIRYTNVYSPSGVCAPSRAAIATGMYQNHIGAHHMRNSGNGKYFPEGIQPYEAMPPPILKCIVNI</sequence>
<dbReference type="Pfam" id="PF00884">
    <property type="entry name" value="Sulfatase"/>
    <property type="match status" value="1"/>
</dbReference>
<keyword evidence="5" id="KW-1185">Reference proteome</keyword>
<comment type="similarity">
    <text evidence="1">Belongs to the sulfatase family.</text>
</comment>
<evidence type="ECO:0000313" key="4">
    <source>
        <dbReference type="EMBL" id="RAJ10230.1"/>
    </source>
</evidence>
<comment type="caution">
    <text evidence="4">The sequence shown here is derived from an EMBL/GenBank/DDBJ whole genome shotgun (WGS) entry which is preliminary data.</text>
</comment>
<dbReference type="RefSeq" id="WP_211322991.1">
    <property type="nucleotide sequence ID" value="NZ_QLLN01000005.1"/>
</dbReference>
<dbReference type="PANTHER" id="PTHR42693">
    <property type="entry name" value="ARYLSULFATASE FAMILY MEMBER"/>
    <property type="match status" value="1"/>
</dbReference>
<dbReference type="AlphaFoldDB" id="A0A327R0T2"/>
<dbReference type="Gene3D" id="3.40.720.10">
    <property type="entry name" value="Alkaline Phosphatase, subunit A"/>
    <property type="match status" value="1"/>
</dbReference>
<keyword evidence="2" id="KW-0378">Hydrolase</keyword>
<dbReference type="PANTHER" id="PTHR42693:SF53">
    <property type="entry name" value="ENDO-4-O-SULFATASE"/>
    <property type="match status" value="1"/>
</dbReference>
<evidence type="ECO:0000256" key="1">
    <source>
        <dbReference type="ARBA" id="ARBA00008779"/>
    </source>
</evidence>
<name>A0A327R0T2_9FLAO</name>
<evidence type="ECO:0000256" key="2">
    <source>
        <dbReference type="ARBA" id="ARBA00022801"/>
    </source>
</evidence>
<protein>
    <submittedName>
        <fullName evidence="4">Sulfatase-like protein</fullName>
    </submittedName>
</protein>
<accession>A0A327R0T2</accession>